<dbReference type="STRING" id="72664.V4KRC7"/>
<dbReference type="GO" id="GO:0016020">
    <property type="term" value="C:membrane"/>
    <property type="evidence" value="ECO:0007669"/>
    <property type="project" value="EnsemblPlants"/>
</dbReference>
<reference evidence="1 2" key="1">
    <citation type="journal article" date="2013" name="Front. Plant Sci.">
        <title>The Reference Genome of the Halophytic Plant Eutrema salsugineum.</title>
        <authorList>
            <person name="Yang R."/>
            <person name="Jarvis D.E."/>
            <person name="Chen H."/>
            <person name="Beilstein M.A."/>
            <person name="Grimwood J."/>
            <person name="Jenkins J."/>
            <person name="Shu S."/>
            <person name="Prochnik S."/>
            <person name="Xin M."/>
            <person name="Ma C."/>
            <person name="Schmutz J."/>
            <person name="Wing R.A."/>
            <person name="Mitchell-Olds T."/>
            <person name="Schumaker K.S."/>
            <person name="Wang X."/>
        </authorList>
    </citation>
    <scope>NUCLEOTIDE SEQUENCE [LARGE SCALE GENOMIC DNA]</scope>
</reference>
<gene>
    <name evidence="1" type="ORF">EUTSA_v10011597mg</name>
</gene>
<dbReference type="GO" id="GO:0030246">
    <property type="term" value="F:carbohydrate binding"/>
    <property type="evidence" value="ECO:0007669"/>
    <property type="project" value="InterPro"/>
</dbReference>
<dbReference type="Gene3D" id="2.70.98.10">
    <property type="match status" value="1"/>
</dbReference>
<evidence type="ECO:0000313" key="2">
    <source>
        <dbReference type="Proteomes" id="UP000030689"/>
    </source>
</evidence>
<proteinExistence type="predicted"/>
<organism evidence="1 2">
    <name type="scientific">Eutrema salsugineum</name>
    <name type="common">Saltwater cress</name>
    <name type="synonym">Sisymbrium salsugineum</name>
    <dbReference type="NCBI Taxonomy" id="72664"/>
    <lineage>
        <taxon>Eukaryota</taxon>
        <taxon>Viridiplantae</taxon>
        <taxon>Streptophyta</taxon>
        <taxon>Embryophyta</taxon>
        <taxon>Tracheophyta</taxon>
        <taxon>Spermatophyta</taxon>
        <taxon>Magnoliopsida</taxon>
        <taxon>eudicotyledons</taxon>
        <taxon>Gunneridae</taxon>
        <taxon>Pentapetalae</taxon>
        <taxon>rosids</taxon>
        <taxon>malvids</taxon>
        <taxon>Brassicales</taxon>
        <taxon>Brassicaceae</taxon>
        <taxon>Eutremeae</taxon>
        <taxon>Eutrema</taxon>
    </lineage>
</organism>
<dbReference type="GO" id="GO:0009773">
    <property type="term" value="P:photosynthetic electron transport in photosystem I"/>
    <property type="evidence" value="ECO:0007669"/>
    <property type="project" value="EnsemblPlants"/>
</dbReference>
<dbReference type="KEGG" id="eus:EUTSA_v10011597mg"/>
<name>V4KRC7_EUTSA</name>
<accession>V4KRC7</accession>
<dbReference type="PANTHER" id="PTHR11122:SF15">
    <property type="entry name" value="PROTEIN NDH-DEPENDENT CYCLIC ELECTRON FLOW 5"/>
    <property type="match status" value="1"/>
</dbReference>
<evidence type="ECO:0008006" key="3">
    <source>
        <dbReference type="Google" id="ProtNLM"/>
    </source>
</evidence>
<dbReference type="GO" id="GO:0005975">
    <property type="term" value="P:carbohydrate metabolic process"/>
    <property type="evidence" value="ECO:0007669"/>
    <property type="project" value="InterPro"/>
</dbReference>
<evidence type="ECO:0000313" key="1">
    <source>
        <dbReference type="EMBL" id="ESQ29928.1"/>
    </source>
</evidence>
<keyword evidence="2" id="KW-1185">Reference proteome</keyword>
<sequence length="362" mass="39880">MALPHSTIVSHSTTLPMCRSSKLRLLSSTFASLPFYFNKNVRRLDSSYLPPSASAAASSYFPIDVEYLRREFSGHGATFEDIGETCIAKLKLDNGSSANVMLTRGMVTSYKVKVWHGGKVELLHTWVEQEGEEEEVVIRGGVSSAFSSSSVSDDDINEWSLHGITGDSKDCVQVELRRNDKKISEETEMKQIVTLRGDTLSIELCVTNKGITPIRLEGCSLVSYLTVSTPEATYAVGLEGSDFVETAPFLPRFGVVQGEEAEDKAGLSGEEENNYKQLNEEMSRIYTCAPRSFTVIDRGRRNSVVVGREGFEEVYLYSPGSKLESYTKSAYVCIGPSSLLNPISLDPGCVWRGVLHLHNPNS</sequence>
<dbReference type="OMA" id="YAYICTG"/>
<dbReference type="EMBL" id="KI517809">
    <property type="protein sequence ID" value="ESQ29928.1"/>
    <property type="molecule type" value="Genomic_DNA"/>
</dbReference>
<dbReference type="GO" id="GO:0010628">
    <property type="term" value="P:positive regulation of gene expression"/>
    <property type="evidence" value="ECO:0007669"/>
    <property type="project" value="EnsemblPlants"/>
</dbReference>
<dbReference type="PANTHER" id="PTHR11122">
    <property type="entry name" value="APOSPORY-ASSOCIATED PROTEIN C-RELATED"/>
    <property type="match status" value="1"/>
</dbReference>
<dbReference type="InterPro" id="IPR014718">
    <property type="entry name" value="GH-type_carb-bd"/>
</dbReference>
<dbReference type="InterPro" id="IPR011013">
    <property type="entry name" value="Gal_mutarotase_sf_dom"/>
</dbReference>
<dbReference type="AlphaFoldDB" id="V4KRC7"/>
<protein>
    <recommendedName>
        <fullName evidence="3">Protein NDH-DEPENDENT CYCLIC ELECTRON FLOW 5</fullName>
    </recommendedName>
</protein>
<dbReference type="eggNOG" id="ENOG502QS85">
    <property type="taxonomic scope" value="Eukaryota"/>
</dbReference>
<dbReference type="GO" id="GO:0047938">
    <property type="term" value="F:glucose-6-phosphate 1-epimerase activity"/>
    <property type="evidence" value="ECO:0007669"/>
    <property type="project" value="TreeGrafter"/>
</dbReference>
<dbReference type="Proteomes" id="UP000030689">
    <property type="component" value="Unassembled WGS sequence"/>
</dbReference>
<dbReference type="GO" id="GO:0009507">
    <property type="term" value="C:chloroplast"/>
    <property type="evidence" value="ECO:0007669"/>
    <property type="project" value="EnsemblPlants"/>
</dbReference>
<dbReference type="SUPFAM" id="SSF74650">
    <property type="entry name" value="Galactose mutarotase-like"/>
    <property type="match status" value="1"/>
</dbReference>
<dbReference type="Gramene" id="ESQ29928">
    <property type="protein sequence ID" value="ESQ29928"/>
    <property type="gene ID" value="EUTSA_v10011597mg"/>
</dbReference>